<dbReference type="PANTHER" id="PTHR48080">
    <property type="entry name" value="D-GALACTONATE DEHYDRATASE-RELATED"/>
    <property type="match status" value="1"/>
</dbReference>
<dbReference type="EMBL" id="JBHGPK010000013">
    <property type="protein sequence ID" value="MFC2252782.1"/>
    <property type="molecule type" value="Genomic_DNA"/>
</dbReference>
<dbReference type="Proteomes" id="UP001595190">
    <property type="component" value="Unassembled WGS sequence"/>
</dbReference>
<reference evidence="2 3" key="1">
    <citation type="submission" date="2024-09" db="EMBL/GenBank/DDBJ databases">
        <title>Description of Labrys sedimenti sp. nov., isolated from a diclofenac-degrading enrichment culture, and genome-based reclassification of Labrys portucalensis as a later heterotypic synonym of Labrys neptuniae.</title>
        <authorList>
            <person name="Tancsics A."/>
            <person name="Csepanyi A."/>
        </authorList>
    </citation>
    <scope>NUCLEOTIDE SEQUENCE [LARGE SCALE GENOMIC DNA]</scope>
    <source>
        <strain evidence="2 3">LMG 23412</strain>
    </source>
</reference>
<dbReference type="InterPro" id="IPR034593">
    <property type="entry name" value="DgoD-like"/>
</dbReference>
<accession>A0ABV6ZKU4</accession>
<sequence>MRILDIRERSISISRYAGPVQPGGLTTSIVAIVTDTSRAGRPLIGYGYASVGRYAQSGLIRERFAPRLKQAPADALSAKGGGLDPFKAWQAMMAGEKPGGHGERCVAVGALDMALWDIAAKQADLPLHTYLADRLGSKAAQTDRVRVYASGGYRHPRDDLALLAEEMGRFADLGFVNAKIKIGSAGLDQDLRRIEVAATALGASGRLAVDAMNAYDRISGLEAAVRLAPLGLCWFEDICDPLDFEVQSVLASAYAPPIGAGEALFSAAEARLLARHGGLRPDRDVLLFDPVHCYGLPGYLQIIEAMTARGWTRQAFWPHGGHLFGLHLAAALGLGGAEITPFAFQPFSGLADDSVIAEGYASLPQAEGIGFEANTALKQLFGELAG</sequence>
<dbReference type="SUPFAM" id="SSF51604">
    <property type="entry name" value="Enolase C-terminal domain-like"/>
    <property type="match status" value="1"/>
</dbReference>
<name>A0ABV6ZKU4_9HYPH</name>
<dbReference type="SFLD" id="SFLDG00179">
    <property type="entry name" value="mandelate_racemase"/>
    <property type="match status" value="1"/>
</dbReference>
<evidence type="ECO:0000313" key="2">
    <source>
        <dbReference type="EMBL" id="MFC2252782.1"/>
    </source>
</evidence>
<dbReference type="SUPFAM" id="SSF54826">
    <property type="entry name" value="Enolase N-terminal domain-like"/>
    <property type="match status" value="1"/>
</dbReference>
<dbReference type="InterPro" id="IPR029065">
    <property type="entry name" value="Enolase_C-like"/>
</dbReference>
<organism evidence="2 3">
    <name type="scientific">Labrys neptuniae</name>
    <dbReference type="NCBI Taxonomy" id="376174"/>
    <lineage>
        <taxon>Bacteria</taxon>
        <taxon>Pseudomonadati</taxon>
        <taxon>Pseudomonadota</taxon>
        <taxon>Alphaproteobacteria</taxon>
        <taxon>Hyphomicrobiales</taxon>
        <taxon>Xanthobacteraceae</taxon>
        <taxon>Labrys</taxon>
    </lineage>
</organism>
<dbReference type="InterPro" id="IPR029017">
    <property type="entry name" value="Enolase-like_N"/>
</dbReference>
<dbReference type="Gene3D" id="3.30.390.10">
    <property type="entry name" value="Enolase-like, N-terminal domain"/>
    <property type="match status" value="1"/>
</dbReference>
<feature type="domain" description="Mandelate racemase/muconate lactonizing enzyme C-terminal" evidence="1">
    <location>
        <begin position="160"/>
        <end position="257"/>
    </location>
</feature>
<dbReference type="SFLD" id="SFLDF00118">
    <property type="entry name" value="D-tartrate_dehydratase"/>
    <property type="match status" value="1"/>
</dbReference>
<dbReference type="Pfam" id="PF13378">
    <property type="entry name" value="MR_MLE_C"/>
    <property type="match status" value="1"/>
</dbReference>
<dbReference type="Gene3D" id="3.20.20.120">
    <property type="entry name" value="Enolase-like C-terminal domain"/>
    <property type="match status" value="1"/>
</dbReference>
<evidence type="ECO:0000259" key="1">
    <source>
        <dbReference type="SMART" id="SM00922"/>
    </source>
</evidence>
<protein>
    <submittedName>
        <fullName evidence="2">Enolase C-terminal domain-like protein</fullName>
    </submittedName>
</protein>
<comment type="caution">
    <text evidence="2">The sequence shown here is derived from an EMBL/GenBank/DDBJ whole genome shotgun (WGS) entry which is preliminary data.</text>
</comment>
<dbReference type="RefSeq" id="WP_394313446.1">
    <property type="nucleotide sequence ID" value="NZ_JBHGPK010000013.1"/>
</dbReference>
<proteinExistence type="predicted"/>
<gene>
    <name evidence="2" type="ORF">ACETRX_24310</name>
</gene>
<evidence type="ECO:0000313" key="3">
    <source>
        <dbReference type="Proteomes" id="UP001595190"/>
    </source>
</evidence>
<dbReference type="PANTHER" id="PTHR48080:SF5">
    <property type="entry name" value="D(-)-TARTRATE DEHYDRATASE"/>
    <property type="match status" value="1"/>
</dbReference>
<dbReference type="InterPro" id="IPR034611">
    <property type="entry name" value="D-tartrate_dehydratase"/>
</dbReference>
<dbReference type="InterPro" id="IPR013342">
    <property type="entry name" value="Mandelate_racemase_C"/>
</dbReference>
<dbReference type="SFLD" id="SFLDS00001">
    <property type="entry name" value="Enolase"/>
    <property type="match status" value="1"/>
</dbReference>
<dbReference type="SMART" id="SM00922">
    <property type="entry name" value="MR_MLE"/>
    <property type="match status" value="1"/>
</dbReference>
<dbReference type="InterPro" id="IPR036849">
    <property type="entry name" value="Enolase-like_C_sf"/>
</dbReference>